<sequence>MGSRFSDREDVRSDMNDANTAGRFFLERAELYLYYDLKYPTLTTIQALMILSNLSVSIGADATCWLRQGMAKTLAIDLGLNLDARRTPGADTMSPEEIALRRVLYWSMS</sequence>
<dbReference type="InterPro" id="IPR007219">
    <property type="entry name" value="XnlR_reg_dom"/>
</dbReference>
<protein>
    <submittedName>
        <fullName evidence="8">Fungal specific transcription factor domain-containing protein 15</fullName>
    </submittedName>
</protein>
<dbReference type="EMBL" id="PTQR01000016">
    <property type="protein sequence ID" value="TKX26097.1"/>
    <property type="molecule type" value="Genomic_DNA"/>
</dbReference>
<name>A0A4U7BDI9_9PEZI</name>
<evidence type="ECO:0000313" key="8">
    <source>
        <dbReference type="EMBL" id="TKX26097.1"/>
    </source>
</evidence>
<evidence type="ECO:0000256" key="5">
    <source>
        <dbReference type="ARBA" id="ARBA00023163"/>
    </source>
</evidence>
<proteinExistence type="predicted"/>
<organism evidence="8 9">
    <name type="scientific">Elsinoe australis</name>
    <dbReference type="NCBI Taxonomy" id="40998"/>
    <lineage>
        <taxon>Eukaryota</taxon>
        <taxon>Fungi</taxon>
        <taxon>Dikarya</taxon>
        <taxon>Ascomycota</taxon>
        <taxon>Pezizomycotina</taxon>
        <taxon>Dothideomycetes</taxon>
        <taxon>Dothideomycetidae</taxon>
        <taxon>Myriangiales</taxon>
        <taxon>Elsinoaceae</taxon>
        <taxon>Elsinoe</taxon>
    </lineage>
</organism>
<keyword evidence="3" id="KW-0805">Transcription regulation</keyword>
<evidence type="ECO:0000256" key="4">
    <source>
        <dbReference type="ARBA" id="ARBA00023125"/>
    </source>
</evidence>
<keyword evidence="5" id="KW-0804">Transcription</keyword>
<dbReference type="CDD" id="cd12148">
    <property type="entry name" value="fungal_TF_MHR"/>
    <property type="match status" value="1"/>
</dbReference>
<dbReference type="AlphaFoldDB" id="A0A4U7BDI9"/>
<keyword evidence="6" id="KW-0539">Nucleus</keyword>
<comment type="caution">
    <text evidence="8">The sequence shown here is derived from an EMBL/GenBank/DDBJ whole genome shotgun (WGS) entry which is preliminary data.</text>
</comment>
<dbReference type="Proteomes" id="UP000308133">
    <property type="component" value="Unassembled WGS sequence"/>
</dbReference>
<dbReference type="PANTHER" id="PTHR31313">
    <property type="entry name" value="TY1 ENHANCER ACTIVATOR"/>
    <property type="match status" value="1"/>
</dbReference>
<dbReference type="GO" id="GO:0003677">
    <property type="term" value="F:DNA binding"/>
    <property type="evidence" value="ECO:0007669"/>
    <property type="project" value="UniProtKB-KW"/>
</dbReference>
<keyword evidence="4" id="KW-0238">DNA-binding</keyword>
<evidence type="ECO:0000256" key="1">
    <source>
        <dbReference type="ARBA" id="ARBA00022723"/>
    </source>
</evidence>
<keyword evidence="1" id="KW-0479">Metal-binding</keyword>
<evidence type="ECO:0000313" key="9">
    <source>
        <dbReference type="Proteomes" id="UP000308133"/>
    </source>
</evidence>
<feature type="domain" description="Xylanolytic transcriptional activator regulatory" evidence="7">
    <location>
        <begin position="1"/>
        <end position="107"/>
    </location>
</feature>
<evidence type="ECO:0000259" key="7">
    <source>
        <dbReference type="Pfam" id="PF04082"/>
    </source>
</evidence>
<keyword evidence="2" id="KW-0862">Zinc</keyword>
<reference evidence="8 9" key="1">
    <citation type="submission" date="2018-02" db="EMBL/GenBank/DDBJ databases">
        <title>Draft genome sequences of Elsinoe sp., causing black scab on jojoba.</title>
        <authorList>
            <person name="Stodart B."/>
            <person name="Jeffress S."/>
            <person name="Ash G."/>
            <person name="Arun Chinnappa K."/>
        </authorList>
    </citation>
    <scope>NUCLEOTIDE SEQUENCE [LARGE SCALE GENOMIC DNA]</scope>
    <source>
        <strain evidence="8 9">Hillstone_2</strain>
    </source>
</reference>
<dbReference type="GO" id="GO:0008270">
    <property type="term" value="F:zinc ion binding"/>
    <property type="evidence" value="ECO:0007669"/>
    <property type="project" value="InterPro"/>
</dbReference>
<evidence type="ECO:0000256" key="2">
    <source>
        <dbReference type="ARBA" id="ARBA00022833"/>
    </source>
</evidence>
<evidence type="ECO:0000256" key="6">
    <source>
        <dbReference type="ARBA" id="ARBA00023242"/>
    </source>
</evidence>
<dbReference type="GO" id="GO:0006351">
    <property type="term" value="P:DNA-templated transcription"/>
    <property type="evidence" value="ECO:0007669"/>
    <property type="project" value="InterPro"/>
</dbReference>
<gene>
    <name evidence="8" type="ORF">C1H76_1623</name>
</gene>
<accession>A0A4U7BDI9</accession>
<evidence type="ECO:0000256" key="3">
    <source>
        <dbReference type="ARBA" id="ARBA00023015"/>
    </source>
</evidence>
<dbReference type="InterPro" id="IPR051615">
    <property type="entry name" value="Transcr_Regulatory_Elem"/>
</dbReference>
<dbReference type="Pfam" id="PF04082">
    <property type="entry name" value="Fungal_trans"/>
    <property type="match status" value="1"/>
</dbReference>
<dbReference type="PANTHER" id="PTHR31313:SF83">
    <property type="entry name" value="ZN(II)2CYS6 TRANSCRIPTION FACTOR (EUROFUNG)"/>
    <property type="match status" value="1"/>
</dbReference>